<accession>A0ABU8S893</accession>
<protein>
    <submittedName>
        <fullName evidence="4">Alpha-L-rhamnosidase C-terminal domain-containing protein</fullName>
    </submittedName>
</protein>
<dbReference type="InterPro" id="IPR012341">
    <property type="entry name" value="6hp_glycosidase-like_sf"/>
</dbReference>
<sequence length="815" mass="90118">MVKRAAGTALFLASAILNPAALAQQQSEKAWTASWIDQPGSEPAKPGVYHFRKEFELAVQPASFPIRVSADNRYRLYVNGMEVSNGPARGDLLHWRSESVDIAAHLRPGNNVIAALVWNMGEFKPAAQISLRTALVVQGDSPAAAVVSTGSSGWKVFSSRAYTFKRVEGDDTGGFYVAGPREDLDAGQVPWGWEQPGFDASGWGDAKPIVQQFASPVALARGTQVNGSAAEWQLVPRTIPLPEQAPIRFASVRRAEGVTVPAGFAAGKQALTVPPRTKATLLLDQGALTVGYPVMITTGGAGAKATIIYAESLFDAAGNKGNRSEIEGKTIRGLRDTIRFDGGEGRRFQSLWLRTWRYVQLEIETGDQPLRIDSAQGIFAAYPFKQKAAFDSDAKWIKPIWDMNWRALRMSAFETFWDTPYYEQLQYVGDTRIEALMSVYQTGDDRLMRSAIEQFDDSRTSEGLTASSYPSSLRQQIPPFSLWWVSMVHDYWMLRGDPAFVRGRLQGVRDVLDWFERHVDDTGLLGPMPWWNYLDWAKSYPNGVPPGGGKGHSVAINLQFVLALQQAAELEQALDRPDDAKRCRELANRIIATLRAKAWDGNRRLFVDSLEVRSFSQQTNSLAILAKAVPDGMETSVAEKMLADKDLEPATFYFRFYVDEAMRSVGLADRYLSRLGPWQEMIRNGMTTTAETPEPTRSDSHAWAAHPNYQLLATVLGIRPAAPGFKRIAITPALGALKFAQGQMPHPEGEIRASYRQGKDKLFADVTLPPTVSGDFVWRSAKFDLKGGKNSIFCTADQCRPVESENVRPVAPKGE</sequence>
<evidence type="ECO:0000313" key="5">
    <source>
        <dbReference type="Proteomes" id="UP001379235"/>
    </source>
</evidence>
<dbReference type="PANTHER" id="PTHR34987">
    <property type="entry name" value="C, PUTATIVE (AFU_ORTHOLOGUE AFUA_3G02880)-RELATED"/>
    <property type="match status" value="1"/>
</dbReference>
<evidence type="ECO:0000259" key="2">
    <source>
        <dbReference type="Pfam" id="PF17389"/>
    </source>
</evidence>
<dbReference type="Gene3D" id="2.60.120.260">
    <property type="entry name" value="Galactose-binding domain-like"/>
    <property type="match status" value="1"/>
</dbReference>
<dbReference type="SUPFAM" id="SSF48208">
    <property type="entry name" value="Six-hairpin glycosidases"/>
    <property type="match status" value="1"/>
</dbReference>
<dbReference type="Gene3D" id="1.50.10.10">
    <property type="match status" value="1"/>
</dbReference>
<dbReference type="Gene3D" id="2.60.420.10">
    <property type="entry name" value="Maltose phosphorylase, domain 3"/>
    <property type="match status" value="1"/>
</dbReference>
<reference evidence="4 5" key="1">
    <citation type="submission" date="2024-03" db="EMBL/GenBank/DDBJ databases">
        <authorList>
            <person name="Jo J.-H."/>
        </authorList>
    </citation>
    <scope>NUCLEOTIDE SEQUENCE [LARGE SCALE GENOMIC DNA]</scope>
    <source>
        <strain evidence="4 5">AS3R-12</strain>
    </source>
</reference>
<dbReference type="RefSeq" id="WP_339966574.1">
    <property type="nucleotide sequence ID" value="NZ_JBBHJY010000004.1"/>
</dbReference>
<evidence type="ECO:0000259" key="3">
    <source>
        <dbReference type="Pfam" id="PF17390"/>
    </source>
</evidence>
<dbReference type="Pfam" id="PF17389">
    <property type="entry name" value="Bac_rhamnosid6H"/>
    <property type="match status" value="1"/>
</dbReference>
<keyword evidence="5" id="KW-1185">Reference proteome</keyword>
<feature type="chain" id="PRO_5047377881" evidence="1">
    <location>
        <begin position="24"/>
        <end position="815"/>
    </location>
</feature>
<comment type="caution">
    <text evidence="4">The sequence shown here is derived from an EMBL/GenBank/DDBJ whole genome shotgun (WGS) entry which is preliminary data.</text>
</comment>
<feature type="signal peptide" evidence="1">
    <location>
        <begin position="1"/>
        <end position="23"/>
    </location>
</feature>
<dbReference type="InterPro" id="IPR008979">
    <property type="entry name" value="Galactose-bd-like_sf"/>
</dbReference>
<feature type="domain" description="Alpha-L-rhamnosidase C-terminal" evidence="3">
    <location>
        <begin position="717"/>
        <end position="774"/>
    </location>
</feature>
<evidence type="ECO:0000256" key="1">
    <source>
        <dbReference type="SAM" id="SignalP"/>
    </source>
</evidence>
<dbReference type="PANTHER" id="PTHR34987:SF2">
    <property type="entry name" value="B, PUTATIVE (AFU_ORTHOLOGUE AFUA_7G05040)-RELATED"/>
    <property type="match status" value="1"/>
</dbReference>
<feature type="domain" description="Alpha-L-rhamnosidase six-hairpin glycosidase" evidence="2">
    <location>
        <begin position="386"/>
        <end position="645"/>
    </location>
</feature>
<dbReference type="Pfam" id="PF17390">
    <property type="entry name" value="Bac_rhamnosid_C"/>
    <property type="match status" value="1"/>
</dbReference>
<dbReference type="InterPro" id="IPR008928">
    <property type="entry name" value="6-hairpin_glycosidase_sf"/>
</dbReference>
<name>A0ABU8S893_9SPHN</name>
<dbReference type="InterPro" id="IPR035398">
    <property type="entry name" value="Bac_rhamnosid_C"/>
</dbReference>
<dbReference type="InterPro" id="IPR035396">
    <property type="entry name" value="Bac_rhamnosid6H"/>
</dbReference>
<evidence type="ECO:0000313" key="4">
    <source>
        <dbReference type="EMBL" id="MEJ6010102.1"/>
    </source>
</evidence>
<gene>
    <name evidence="4" type="ORF">WG900_09220</name>
</gene>
<dbReference type="EMBL" id="JBBHJY010000004">
    <property type="protein sequence ID" value="MEJ6010102.1"/>
    <property type="molecule type" value="Genomic_DNA"/>
</dbReference>
<keyword evidence="1" id="KW-0732">Signal</keyword>
<organism evidence="4 5">
    <name type="scientific">Novosphingobium aquae</name>
    <dbReference type="NCBI Taxonomy" id="3133435"/>
    <lineage>
        <taxon>Bacteria</taxon>
        <taxon>Pseudomonadati</taxon>
        <taxon>Pseudomonadota</taxon>
        <taxon>Alphaproteobacteria</taxon>
        <taxon>Sphingomonadales</taxon>
        <taxon>Sphingomonadaceae</taxon>
        <taxon>Novosphingobium</taxon>
    </lineage>
</organism>
<dbReference type="SUPFAM" id="SSF49785">
    <property type="entry name" value="Galactose-binding domain-like"/>
    <property type="match status" value="1"/>
</dbReference>
<proteinExistence type="predicted"/>
<dbReference type="Proteomes" id="UP001379235">
    <property type="component" value="Unassembled WGS sequence"/>
</dbReference>